<dbReference type="RefSeq" id="WP_345528398.1">
    <property type="nucleotide sequence ID" value="NZ_BAABKN010000023.1"/>
</dbReference>
<evidence type="ECO:0000313" key="3">
    <source>
        <dbReference type="Proteomes" id="UP001499882"/>
    </source>
</evidence>
<comment type="caution">
    <text evidence="2">The sequence shown here is derived from an EMBL/GenBank/DDBJ whole genome shotgun (WGS) entry which is preliminary data.</text>
</comment>
<proteinExistence type="predicted"/>
<dbReference type="InterPro" id="IPR007251">
    <property type="entry name" value="Iron_permease_Fet4"/>
</dbReference>
<dbReference type="Proteomes" id="UP001499882">
    <property type="component" value="Unassembled WGS sequence"/>
</dbReference>
<evidence type="ECO:0000256" key="1">
    <source>
        <dbReference type="SAM" id="Phobius"/>
    </source>
</evidence>
<reference evidence="3" key="1">
    <citation type="journal article" date="2019" name="Int. J. Syst. Evol. Microbiol.">
        <title>The Global Catalogue of Microorganisms (GCM) 10K type strain sequencing project: providing services to taxonomists for standard genome sequencing and annotation.</title>
        <authorList>
            <consortium name="The Broad Institute Genomics Platform"/>
            <consortium name="The Broad Institute Genome Sequencing Center for Infectious Disease"/>
            <person name="Wu L."/>
            <person name="Ma J."/>
        </authorList>
    </citation>
    <scope>NUCLEOTIDE SEQUENCE [LARGE SCALE GENOMIC DNA]</scope>
    <source>
        <strain evidence="3">JCM 18532</strain>
    </source>
</reference>
<keyword evidence="1" id="KW-0812">Transmembrane</keyword>
<gene>
    <name evidence="2" type="ORF">GCM10023350_36880</name>
</gene>
<evidence type="ECO:0008006" key="4">
    <source>
        <dbReference type="Google" id="ProtNLM"/>
    </source>
</evidence>
<name>A0ABP8Z7J3_9ACTN</name>
<dbReference type="Pfam" id="PF04120">
    <property type="entry name" value="Iron_permease"/>
    <property type="match status" value="1"/>
</dbReference>
<feature type="transmembrane region" description="Helical" evidence="1">
    <location>
        <begin position="36"/>
        <end position="54"/>
    </location>
</feature>
<evidence type="ECO:0000313" key="2">
    <source>
        <dbReference type="EMBL" id="GAA4748571.1"/>
    </source>
</evidence>
<protein>
    <recommendedName>
        <fullName evidence="4">Low affinity iron permease family protein</fullName>
    </recommendedName>
</protein>
<dbReference type="EMBL" id="BAABKN010000023">
    <property type="protein sequence ID" value="GAA4748571.1"/>
    <property type="molecule type" value="Genomic_DNA"/>
</dbReference>
<keyword evidence="1" id="KW-1133">Transmembrane helix</keyword>
<keyword evidence="1" id="KW-0472">Membrane</keyword>
<organism evidence="2 3">
    <name type="scientific">Nocardioides endophyticus</name>
    <dbReference type="NCBI Taxonomy" id="1353775"/>
    <lineage>
        <taxon>Bacteria</taxon>
        <taxon>Bacillati</taxon>
        <taxon>Actinomycetota</taxon>
        <taxon>Actinomycetes</taxon>
        <taxon>Propionibacteriales</taxon>
        <taxon>Nocardioidaceae</taxon>
        <taxon>Nocardioides</taxon>
    </lineage>
</organism>
<sequence length="132" mass="14864">MERRSNAAESRGQQDGRTPFERFVEATYDRVSRAPFFFVCVAIVVVWFVSVPFWADLKSWQYAIHTVSSVLSLLLLVLLENAGKRSEEAAQEKLNVLAEALSDLMESQAQHDPSLTASVRKLRDAVGLEARH</sequence>
<keyword evidence="3" id="KW-1185">Reference proteome</keyword>
<accession>A0ABP8Z7J3</accession>
<feature type="transmembrane region" description="Helical" evidence="1">
    <location>
        <begin position="60"/>
        <end position="79"/>
    </location>
</feature>